<feature type="transmembrane region" description="Helical" evidence="7">
    <location>
        <begin position="131"/>
        <end position="152"/>
    </location>
</feature>
<feature type="transmembrane region" description="Helical" evidence="7">
    <location>
        <begin position="188"/>
        <end position="205"/>
    </location>
</feature>
<proteinExistence type="predicted"/>
<feature type="transmembrane region" description="Helical" evidence="7">
    <location>
        <begin position="164"/>
        <end position="182"/>
    </location>
</feature>
<dbReference type="EMBL" id="MAXA01000158">
    <property type="protein sequence ID" value="OHV32215.1"/>
    <property type="molecule type" value="Genomic_DNA"/>
</dbReference>
<evidence type="ECO:0000256" key="4">
    <source>
        <dbReference type="ARBA" id="ARBA00022692"/>
    </source>
</evidence>
<evidence type="ECO:0000256" key="6">
    <source>
        <dbReference type="ARBA" id="ARBA00023136"/>
    </source>
</evidence>
<evidence type="ECO:0000256" key="5">
    <source>
        <dbReference type="ARBA" id="ARBA00022989"/>
    </source>
</evidence>
<dbReference type="OrthoDB" id="9786183at2"/>
<dbReference type="GO" id="GO:0055085">
    <property type="term" value="P:transmembrane transport"/>
    <property type="evidence" value="ECO:0007669"/>
    <property type="project" value="InterPro"/>
</dbReference>
<evidence type="ECO:0000256" key="3">
    <source>
        <dbReference type="ARBA" id="ARBA00022475"/>
    </source>
</evidence>
<dbReference type="GO" id="GO:0016020">
    <property type="term" value="C:membrane"/>
    <property type="evidence" value="ECO:0007669"/>
    <property type="project" value="UniProtKB-SubCell"/>
</dbReference>
<evidence type="ECO:0000256" key="2">
    <source>
        <dbReference type="ARBA" id="ARBA00022448"/>
    </source>
</evidence>
<evidence type="ECO:0000256" key="1">
    <source>
        <dbReference type="ARBA" id="ARBA00004141"/>
    </source>
</evidence>
<gene>
    <name evidence="8" type="ORF">BBK14_16110</name>
</gene>
<dbReference type="RefSeq" id="WP_071062596.1">
    <property type="nucleotide sequence ID" value="NZ_MAXA01000158.1"/>
</dbReference>
<protein>
    <submittedName>
        <fullName evidence="8">Transporter</fullName>
    </submittedName>
</protein>
<feature type="transmembrane region" description="Helical" evidence="7">
    <location>
        <begin position="284"/>
        <end position="302"/>
    </location>
</feature>
<keyword evidence="5 7" id="KW-1133">Transmembrane helix</keyword>
<comment type="subcellular location">
    <subcellularLocation>
        <location evidence="1">Membrane</location>
        <topology evidence="1">Multi-pass membrane protein</topology>
    </subcellularLocation>
</comment>
<keyword evidence="9" id="KW-1185">Reference proteome</keyword>
<comment type="caution">
    <text evidence="8">The sequence shown here is derived from an EMBL/GenBank/DDBJ whole genome shotgun (WGS) entry which is preliminary data.</text>
</comment>
<sequence>MSALVVVLVGLVAGVVAQRSFQLPDDAPRALNIWLLDVALPALTLHVLHGVEIPSNVAIVVAAPYLLFAVTVLIYLAAARLMRLPREVVVALVAATAVANTSFVGIPMVTAFFGEQWVPVALLADQLGSSLLLNTVVLVLVTATAGAASTPLAVARRALARPSLIALVLALALRPVGFPAWLDEALASIGATLTPLALFSVGLQLRLPAVRRWRRELALGLVVKLAVAPVVVLGCYALAGALTDPDVLTDPNVRVALFETAMPPMVAGAIIANRHGLAPPLPSLLVGVGAPLSVLTLAVWSLPLHP</sequence>
<organism evidence="8 9">
    <name type="scientific">Parafrankia soli</name>
    <dbReference type="NCBI Taxonomy" id="2599596"/>
    <lineage>
        <taxon>Bacteria</taxon>
        <taxon>Bacillati</taxon>
        <taxon>Actinomycetota</taxon>
        <taxon>Actinomycetes</taxon>
        <taxon>Frankiales</taxon>
        <taxon>Frankiaceae</taxon>
        <taxon>Parafrankia</taxon>
    </lineage>
</organism>
<dbReference type="PANTHER" id="PTHR36838:SF1">
    <property type="entry name" value="SLR1864 PROTEIN"/>
    <property type="match status" value="1"/>
</dbReference>
<name>A0A1S1QG53_9ACTN</name>
<keyword evidence="3" id="KW-1003">Cell membrane</keyword>
<dbReference type="AlphaFoldDB" id="A0A1S1QG53"/>
<evidence type="ECO:0000256" key="7">
    <source>
        <dbReference type="SAM" id="Phobius"/>
    </source>
</evidence>
<dbReference type="InterPro" id="IPR004776">
    <property type="entry name" value="Mem_transp_PIN-like"/>
</dbReference>
<dbReference type="PANTHER" id="PTHR36838">
    <property type="entry name" value="AUXIN EFFLUX CARRIER FAMILY PROTEIN"/>
    <property type="match status" value="1"/>
</dbReference>
<keyword evidence="6 7" id="KW-0472">Membrane</keyword>
<dbReference type="Proteomes" id="UP000179769">
    <property type="component" value="Unassembled WGS sequence"/>
</dbReference>
<accession>A0A1S1QG53</accession>
<keyword evidence="4 7" id="KW-0812">Transmembrane</keyword>
<evidence type="ECO:0000313" key="8">
    <source>
        <dbReference type="EMBL" id="OHV32215.1"/>
    </source>
</evidence>
<feature type="transmembrane region" description="Helical" evidence="7">
    <location>
        <begin position="57"/>
        <end position="76"/>
    </location>
</feature>
<feature type="transmembrane region" description="Helical" evidence="7">
    <location>
        <begin position="217"/>
        <end position="241"/>
    </location>
</feature>
<reference evidence="9" key="1">
    <citation type="submission" date="2016-07" db="EMBL/GenBank/DDBJ databases">
        <title>Frankia sp. NRRL B-16219 Genome sequencing.</title>
        <authorList>
            <person name="Ghodhbane-Gtari F."/>
            <person name="Swanson E."/>
            <person name="Gueddou A."/>
            <person name="Louati M."/>
            <person name="Nouioui I."/>
            <person name="Hezbri K."/>
            <person name="Abebe-Akele F."/>
            <person name="Simpson S."/>
            <person name="Morris K."/>
            <person name="Thomas K."/>
            <person name="Gtari M."/>
            <person name="Tisa L.S."/>
        </authorList>
    </citation>
    <scope>NUCLEOTIDE SEQUENCE [LARGE SCALE GENOMIC DNA]</scope>
    <source>
        <strain evidence="9">NRRL B-16219</strain>
    </source>
</reference>
<evidence type="ECO:0000313" key="9">
    <source>
        <dbReference type="Proteomes" id="UP000179769"/>
    </source>
</evidence>
<keyword evidence="2" id="KW-0813">Transport</keyword>
<feature type="transmembrane region" description="Helical" evidence="7">
    <location>
        <begin position="88"/>
        <end position="111"/>
    </location>
</feature>
<dbReference type="Pfam" id="PF03547">
    <property type="entry name" value="Mem_trans"/>
    <property type="match status" value="1"/>
</dbReference>